<evidence type="ECO:0000313" key="3">
    <source>
        <dbReference type="Proteomes" id="UP000185990"/>
    </source>
</evidence>
<reference evidence="2 3" key="1">
    <citation type="submission" date="2016-11" db="EMBL/GenBank/DDBJ databases">
        <title>Draft genome of Pseudomonas versuta A4R1.12.</title>
        <authorList>
            <person name="See-Too W.-S."/>
        </authorList>
    </citation>
    <scope>NUCLEOTIDE SEQUENCE [LARGE SCALE GENOMIC DNA]</scope>
    <source>
        <strain evidence="2 3">A4R1.12</strain>
    </source>
</reference>
<organism evidence="2 3">
    <name type="scientific">Pseudomonas versuta</name>
    <dbReference type="NCBI Taxonomy" id="1788301"/>
    <lineage>
        <taxon>Bacteria</taxon>
        <taxon>Pseudomonadati</taxon>
        <taxon>Pseudomonadota</taxon>
        <taxon>Gammaproteobacteria</taxon>
        <taxon>Pseudomonadales</taxon>
        <taxon>Pseudomonadaceae</taxon>
        <taxon>Pseudomonas</taxon>
    </lineage>
</organism>
<evidence type="ECO:0000256" key="1">
    <source>
        <dbReference type="SAM" id="SignalP"/>
    </source>
</evidence>
<name>A0A853ZXA7_9PSED</name>
<evidence type="ECO:0000313" key="2">
    <source>
        <dbReference type="EMBL" id="OKA27204.1"/>
    </source>
</evidence>
<comment type="caution">
    <text evidence="2">The sequence shown here is derived from an EMBL/GenBank/DDBJ whole genome shotgun (WGS) entry which is preliminary data.</text>
</comment>
<dbReference type="Proteomes" id="UP000185990">
    <property type="component" value="Unassembled WGS sequence"/>
</dbReference>
<dbReference type="EMBL" id="MPJD01000010">
    <property type="protein sequence ID" value="OKA27204.1"/>
    <property type="molecule type" value="Genomic_DNA"/>
</dbReference>
<accession>A0A853ZXA7</accession>
<sequence>MRVLYVFALLGTLLLTGCAGNPMTPVADQTLPAVAPDMAQVVFMRDAFTGKAITSSLYDVTDGKTQFIGVMANGTKIAHPVTAGKHTFMVVSEAADFMEADLVAGKTYYALVTPRMGFWKARFSLWPVSNDPDASHSLKSKNFQGWVEDTDLVINSPKSLAWYERVKASVEKKRAEYWPVWQEKSAEAVAERTLKPGDGL</sequence>
<dbReference type="PROSITE" id="PS51257">
    <property type="entry name" value="PROKAR_LIPOPROTEIN"/>
    <property type="match status" value="1"/>
</dbReference>
<protein>
    <recommendedName>
        <fullName evidence="4">DUF2846 domain-containing protein</fullName>
    </recommendedName>
</protein>
<proteinExistence type="predicted"/>
<dbReference type="AlphaFoldDB" id="A0A853ZXA7"/>
<evidence type="ECO:0008006" key="4">
    <source>
        <dbReference type="Google" id="ProtNLM"/>
    </source>
</evidence>
<gene>
    <name evidence="2" type="ORF">BOH74_05320</name>
</gene>
<feature type="chain" id="PRO_5032347734" description="DUF2846 domain-containing protein" evidence="1">
    <location>
        <begin position="20"/>
        <end position="200"/>
    </location>
</feature>
<dbReference type="RefSeq" id="WP_073509137.1">
    <property type="nucleotide sequence ID" value="NZ_MPJD01000010.1"/>
</dbReference>
<feature type="signal peptide" evidence="1">
    <location>
        <begin position="1"/>
        <end position="19"/>
    </location>
</feature>
<keyword evidence="1" id="KW-0732">Signal</keyword>